<name>A0A5B7EH78_PORTR</name>
<comment type="caution">
    <text evidence="2">The sequence shown here is derived from an EMBL/GenBank/DDBJ whole genome shotgun (WGS) entry which is preliminary data.</text>
</comment>
<sequence length="80" mass="8863">MNTYLYTETQETVKDGKTKRSHSIHGSVILPGGGVVIYGGGVRLRFSQHLREPCSWPVNTTAYRSSGVNREGTQLNPTRN</sequence>
<accession>A0A5B7EH78</accession>
<protein>
    <submittedName>
        <fullName evidence="2">Uncharacterized protein</fullName>
    </submittedName>
</protein>
<gene>
    <name evidence="2" type="ORF">E2C01_026854</name>
</gene>
<evidence type="ECO:0000256" key="1">
    <source>
        <dbReference type="SAM" id="MobiDB-lite"/>
    </source>
</evidence>
<dbReference type="EMBL" id="VSRR010002847">
    <property type="protein sequence ID" value="MPC33502.1"/>
    <property type="molecule type" value="Genomic_DNA"/>
</dbReference>
<evidence type="ECO:0000313" key="2">
    <source>
        <dbReference type="EMBL" id="MPC33502.1"/>
    </source>
</evidence>
<keyword evidence="3" id="KW-1185">Reference proteome</keyword>
<organism evidence="2 3">
    <name type="scientific">Portunus trituberculatus</name>
    <name type="common">Swimming crab</name>
    <name type="synonym">Neptunus trituberculatus</name>
    <dbReference type="NCBI Taxonomy" id="210409"/>
    <lineage>
        <taxon>Eukaryota</taxon>
        <taxon>Metazoa</taxon>
        <taxon>Ecdysozoa</taxon>
        <taxon>Arthropoda</taxon>
        <taxon>Crustacea</taxon>
        <taxon>Multicrustacea</taxon>
        <taxon>Malacostraca</taxon>
        <taxon>Eumalacostraca</taxon>
        <taxon>Eucarida</taxon>
        <taxon>Decapoda</taxon>
        <taxon>Pleocyemata</taxon>
        <taxon>Brachyura</taxon>
        <taxon>Eubrachyura</taxon>
        <taxon>Portunoidea</taxon>
        <taxon>Portunidae</taxon>
        <taxon>Portuninae</taxon>
        <taxon>Portunus</taxon>
    </lineage>
</organism>
<dbReference type="AlphaFoldDB" id="A0A5B7EH78"/>
<feature type="region of interest" description="Disordered" evidence="1">
    <location>
        <begin position="59"/>
        <end position="80"/>
    </location>
</feature>
<dbReference type="Proteomes" id="UP000324222">
    <property type="component" value="Unassembled WGS sequence"/>
</dbReference>
<reference evidence="2 3" key="1">
    <citation type="submission" date="2019-05" db="EMBL/GenBank/DDBJ databases">
        <title>Another draft genome of Portunus trituberculatus and its Hox gene families provides insights of decapod evolution.</title>
        <authorList>
            <person name="Jeong J.-H."/>
            <person name="Song I."/>
            <person name="Kim S."/>
            <person name="Choi T."/>
            <person name="Kim D."/>
            <person name="Ryu S."/>
            <person name="Kim W."/>
        </authorList>
    </citation>
    <scope>NUCLEOTIDE SEQUENCE [LARGE SCALE GENOMIC DNA]</scope>
    <source>
        <tissue evidence="2">Muscle</tissue>
    </source>
</reference>
<proteinExistence type="predicted"/>
<evidence type="ECO:0000313" key="3">
    <source>
        <dbReference type="Proteomes" id="UP000324222"/>
    </source>
</evidence>